<dbReference type="InterPro" id="IPR009056">
    <property type="entry name" value="Cyt_c-like_dom"/>
</dbReference>
<evidence type="ECO:0000256" key="7">
    <source>
        <dbReference type="PIRSR" id="PIRSR000025-2"/>
    </source>
</evidence>
<dbReference type="PANTHER" id="PTHR37823:SF4">
    <property type="entry name" value="MENAQUINOL-CYTOCHROME C REDUCTASE CYTOCHROME B_C SUBUNIT"/>
    <property type="match status" value="1"/>
</dbReference>
<accession>A0A919WLW6</accession>
<feature type="binding site" description="covalent" evidence="6">
    <location>
        <position position="76"/>
    </location>
    <ligand>
        <name>heme c</name>
        <dbReference type="ChEBI" id="CHEBI:61717"/>
    </ligand>
</feature>
<evidence type="ECO:0000259" key="9">
    <source>
        <dbReference type="PROSITE" id="PS51007"/>
    </source>
</evidence>
<reference evidence="10" key="1">
    <citation type="submission" date="2021-03" db="EMBL/GenBank/DDBJ databases">
        <title>Antimicrobial resistance genes in bacteria isolated from Japanese honey, and their potential for conferring macrolide and lincosamide resistance in the American foulbrood pathogen Paenibacillus larvae.</title>
        <authorList>
            <person name="Okamoto M."/>
            <person name="Kumagai M."/>
            <person name="Kanamori H."/>
            <person name="Takamatsu D."/>
        </authorList>
    </citation>
    <scope>NUCLEOTIDE SEQUENCE</scope>
    <source>
        <strain evidence="10">J27TS8</strain>
    </source>
</reference>
<keyword evidence="3 7" id="KW-0479">Metal-binding</keyword>
<keyword evidence="5 7" id="KW-0408">Iron</keyword>
<evidence type="ECO:0000256" key="1">
    <source>
        <dbReference type="ARBA" id="ARBA00022448"/>
    </source>
</evidence>
<feature type="compositionally biased region" description="Acidic residues" evidence="8">
    <location>
        <begin position="52"/>
        <end position="62"/>
    </location>
</feature>
<dbReference type="SUPFAM" id="SSF46626">
    <property type="entry name" value="Cytochrome c"/>
    <property type="match status" value="1"/>
</dbReference>
<dbReference type="RefSeq" id="WP_235879440.1">
    <property type="nucleotide sequence ID" value="NZ_BORC01000010.1"/>
</dbReference>
<evidence type="ECO:0000256" key="4">
    <source>
        <dbReference type="ARBA" id="ARBA00022982"/>
    </source>
</evidence>
<dbReference type="GO" id="GO:0005506">
    <property type="term" value="F:iron ion binding"/>
    <property type="evidence" value="ECO:0007669"/>
    <property type="project" value="InterPro"/>
</dbReference>
<sequence>MKKQHLAVLAALIIVLIALVFFTLQSEKNDGGNNTNTTTETSNKTETNKNDDTDEQAGDEEEVVSVDYEKSYAQKCSTCHGGDLTGGVGPELTQIGAKMSKEEIEQIILDGIGIMPGGQLKGEEASAVAEWLADMK</sequence>
<evidence type="ECO:0000256" key="8">
    <source>
        <dbReference type="SAM" id="MobiDB-lite"/>
    </source>
</evidence>
<comment type="PTM">
    <text evidence="6">Binds 1 heme c group covalently per subunit.</text>
</comment>
<evidence type="ECO:0000256" key="3">
    <source>
        <dbReference type="ARBA" id="ARBA00022723"/>
    </source>
</evidence>
<evidence type="ECO:0000256" key="6">
    <source>
        <dbReference type="PIRSR" id="PIRSR000025-1"/>
    </source>
</evidence>
<evidence type="ECO:0000313" key="11">
    <source>
        <dbReference type="Proteomes" id="UP000682111"/>
    </source>
</evidence>
<feature type="binding site" description="axial binding residue" evidence="7">
    <location>
        <position position="115"/>
    </location>
    <ligand>
        <name>heme c</name>
        <dbReference type="ChEBI" id="CHEBI:61717"/>
    </ligand>
    <ligandPart>
        <name>Fe</name>
        <dbReference type="ChEBI" id="CHEBI:18248"/>
    </ligandPart>
</feature>
<dbReference type="Proteomes" id="UP000682111">
    <property type="component" value="Unassembled WGS sequence"/>
</dbReference>
<keyword evidence="4" id="KW-0249">Electron transport</keyword>
<feature type="region of interest" description="Disordered" evidence="8">
    <location>
        <begin position="29"/>
        <end position="62"/>
    </location>
</feature>
<comment type="caution">
    <text evidence="10">The sequence shown here is derived from an EMBL/GenBank/DDBJ whole genome shotgun (WGS) entry which is preliminary data.</text>
</comment>
<feature type="domain" description="Cytochrome c" evidence="9">
    <location>
        <begin position="53"/>
        <end position="136"/>
    </location>
</feature>
<feature type="compositionally biased region" description="Low complexity" evidence="8">
    <location>
        <begin position="31"/>
        <end position="45"/>
    </location>
</feature>
<dbReference type="PROSITE" id="PS51007">
    <property type="entry name" value="CYTC"/>
    <property type="match status" value="1"/>
</dbReference>
<dbReference type="GO" id="GO:0009055">
    <property type="term" value="F:electron transfer activity"/>
    <property type="evidence" value="ECO:0007669"/>
    <property type="project" value="InterPro"/>
</dbReference>
<dbReference type="GO" id="GO:0020037">
    <property type="term" value="F:heme binding"/>
    <property type="evidence" value="ECO:0007669"/>
    <property type="project" value="InterPro"/>
</dbReference>
<dbReference type="Pfam" id="PF13442">
    <property type="entry name" value="Cytochrome_CBB3"/>
    <property type="match status" value="1"/>
</dbReference>
<feature type="binding site" description="covalent" evidence="6">
    <location>
        <position position="79"/>
    </location>
    <ligand>
        <name>heme c</name>
        <dbReference type="ChEBI" id="CHEBI:61717"/>
    </ligand>
</feature>
<protein>
    <recommendedName>
        <fullName evidence="9">Cytochrome c domain-containing protein</fullName>
    </recommendedName>
</protein>
<evidence type="ECO:0000313" key="10">
    <source>
        <dbReference type="EMBL" id="GIN64032.1"/>
    </source>
</evidence>
<dbReference type="PANTHER" id="PTHR37823">
    <property type="entry name" value="CYTOCHROME C-553-LIKE"/>
    <property type="match status" value="1"/>
</dbReference>
<dbReference type="PIRSF" id="PIRSF000025">
    <property type="entry name" value="Cytc_Bsub_c550"/>
    <property type="match status" value="1"/>
</dbReference>
<dbReference type="Gene3D" id="1.10.760.10">
    <property type="entry name" value="Cytochrome c-like domain"/>
    <property type="match status" value="1"/>
</dbReference>
<keyword evidence="11" id="KW-1185">Reference proteome</keyword>
<dbReference type="GO" id="GO:0016020">
    <property type="term" value="C:membrane"/>
    <property type="evidence" value="ECO:0007669"/>
    <property type="project" value="InterPro"/>
</dbReference>
<dbReference type="InterPro" id="IPR051811">
    <property type="entry name" value="Cytochrome_c550/c551-like"/>
</dbReference>
<feature type="binding site" description="axial binding residue" evidence="7">
    <location>
        <position position="80"/>
    </location>
    <ligand>
        <name>heme c</name>
        <dbReference type="ChEBI" id="CHEBI:61717"/>
    </ligand>
    <ligandPart>
        <name>Fe</name>
        <dbReference type="ChEBI" id="CHEBI:18248"/>
    </ligandPart>
</feature>
<gene>
    <name evidence="10" type="ORF">J27TS8_40250</name>
</gene>
<evidence type="ECO:0000256" key="2">
    <source>
        <dbReference type="ARBA" id="ARBA00022617"/>
    </source>
</evidence>
<dbReference type="AlphaFoldDB" id="A0A919WLW6"/>
<keyword evidence="1" id="KW-0813">Transport</keyword>
<dbReference type="EMBL" id="BORC01000010">
    <property type="protein sequence ID" value="GIN64032.1"/>
    <property type="molecule type" value="Genomic_DNA"/>
</dbReference>
<organism evidence="10 11">
    <name type="scientific">Robertmurraya siralis</name>
    <dbReference type="NCBI Taxonomy" id="77777"/>
    <lineage>
        <taxon>Bacteria</taxon>
        <taxon>Bacillati</taxon>
        <taxon>Bacillota</taxon>
        <taxon>Bacilli</taxon>
        <taxon>Bacillales</taxon>
        <taxon>Bacillaceae</taxon>
        <taxon>Robertmurraya</taxon>
    </lineage>
</organism>
<keyword evidence="2 6" id="KW-0349">Heme</keyword>
<name>A0A919WLW6_9BACI</name>
<dbReference type="InterPro" id="IPR012218">
    <property type="entry name" value="Cyt_c_BACSU-c550-type"/>
</dbReference>
<evidence type="ECO:0000256" key="5">
    <source>
        <dbReference type="ARBA" id="ARBA00023004"/>
    </source>
</evidence>
<dbReference type="InterPro" id="IPR036909">
    <property type="entry name" value="Cyt_c-like_dom_sf"/>
</dbReference>
<proteinExistence type="predicted"/>